<dbReference type="EMBL" id="CM023490">
    <property type="protein sequence ID" value="KAH6942477.1"/>
    <property type="molecule type" value="Genomic_DNA"/>
</dbReference>
<sequence length="103" mass="11050">MPFSLIFLVAIAMVATSEWHLYLARAVVPVEDGKCLYNGTEITPGEPLLAEYPCEKWICAVRDSETGFLDVTGCGSVAVLPGCKKVRGTGVYPDCCEDSVCGD</sequence>
<proteinExistence type="predicted"/>
<name>A0ACB7T874_HYAAI</name>
<protein>
    <submittedName>
        <fullName evidence="1">Uncharacterized protein</fullName>
    </submittedName>
</protein>
<evidence type="ECO:0000313" key="1">
    <source>
        <dbReference type="EMBL" id="KAH6942477.1"/>
    </source>
</evidence>
<dbReference type="Proteomes" id="UP000821845">
    <property type="component" value="Chromosome 10"/>
</dbReference>
<comment type="caution">
    <text evidence="1">The sequence shown here is derived from an EMBL/GenBank/DDBJ whole genome shotgun (WGS) entry which is preliminary data.</text>
</comment>
<reference evidence="1" key="1">
    <citation type="submission" date="2020-05" db="EMBL/GenBank/DDBJ databases">
        <title>Large-scale comparative analyses of tick genomes elucidate their genetic diversity and vector capacities.</title>
        <authorList>
            <person name="Jia N."/>
            <person name="Wang J."/>
            <person name="Shi W."/>
            <person name="Du L."/>
            <person name="Sun Y."/>
            <person name="Zhan W."/>
            <person name="Jiang J."/>
            <person name="Wang Q."/>
            <person name="Zhang B."/>
            <person name="Ji P."/>
            <person name="Sakyi L.B."/>
            <person name="Cui X."/>
            <person name="Yuan T."/>
            <person name="Jiang B."/>
            <person name="Yang W."/>
            <person name="Lam T.T.-Y."/>
            <person name="Chang Q."/>
            <person name="Ding S."/>
            <person name="Wang X."/>
            <person name="Zhu J."/>
            <person name="Ruan X."/>
            <person name="Zhao L."/>
            <person name="Wei J."/>
            <person name="Que T."/>
            <person name="Du C."/>
            <person name="Cheng J."/>
            <person name="Dai P."/>
            <person name="Han X."/>
            <person name="Huang E."/>
            <person name="Gao Y."/>
            <person name="Liu J."/>
            <person name="Shao H."/>
            <person name="Ye R."/>
            <person name="Li L."/>
            <person name="Wei W."/>
            <person name="Wang X."/>
            <person name="Wang C."/>
            <person name="Yang T."/>
            <person name="Huo Q."/>
            <person name="Li W."/>
            <person name="Guo W."/>
            <person name="Chen H."/>
            <person name="Zhou L."/>
            <person name="Ni X."/>
            <person name="Tian J."/>
            <person name="Zhou Y."/>
            <person name="Sheng Y."/>
            <person name="Liu T."/>
            <person name="Pan Y."/>
            <person name="Xia L."/>
            <person name="Li J."/>
            <person name="Zhao F."/>
            <person name="Cao W."/>
        </authorList>
    </citation>
    <scope>NUCLEOTIDE SEQUENCE</scope>
    <source>
        <strain evidence="1">Hyas-2018</strain>
    </source>
</reference>
<accession>A0ACB7T874</accession>
<gene>
    <name evidence="1" type="ORF">HPB50_006116</name>
</gene>
<keyword evidence="2" id="KW-1185">Reference proteome</keyword>
<evidence type="ECO:0000313" key="2">
    <source>
        <dbReference type="Proteomes" id="UP000821845"/>
    </source>
</evidence>
<organism evidence="1 2">
    <name type="scientific">Hyalomma asiaticum</name>
    <name type="common">Tick</name>
    <dbReference type="NCBI Taxonomy" id="266040"/>
    <lineage>
        <taxon>Eukaryota</taxon>
        <taxon>Metazoa</taxon>
        <taxon>Ecdysozoa</taxon>
        <taxon>Arthropoda</taxon>
        <taxon>Chelicerata</taxon>
        <taxon>Arachnida</taxon>
        <taxon>Acari</taxon>
        <taxon>Parasitiformes</taxon>
        <taxon>Ixodida</taxon>
        <taxon>Ixodoidea</taxon>
        <taxon>Ixodidae</taxon>
        <taxon>Hyalomminae</taxon>
        <taxon>Hyalomma</taxon>
    </lineage>
</organism>